<feature type="region of interest" description="Disordered" evidence="1">
    <location>
        <begin position="215"/>
        <end position="235"/>
    </location>
</feature>
<evidence type="ECO:0000313" key="3">
    <source>
        <dbReference type="EnsemblMetazoa" id="PPAI002615-PA"/>
    </source>
</evidence>
<reference evidence="3" key="1">
    <citation type="submission" date="2022-08" db="UniProtKB">
        <authorList>
            <consortium name="EnsemblMetazoa"/>
        </authorList>
    </citation>
    <scope>IDENTIFICATION</scope>
    <source>
        <strain evidence="3">Israel</strain>
    </source>
</reference>
<dbReference type="EnsemblMetazoa" id="PPAI002615-RA">
    <property type="protein sequence ID" value="PPAI002615-PA"/>
    <property type="gene ID" value="PPAI002615"/>
</dbReference>
<accession>A0A1B0D558</accession>
<dbReference type="AlphaFoldDB" id="A0A1B0D558"/>
<evidence type="ECO:0000256" key="2">
    <source>
        <dbReference type="SAM" id="Phobius"/>
    </source>
</evidence>
<feature type="transmembrane region" description="Helical" evidence="2">
    <location>
        <begin position="15"/>
        <end position="37"/>
    </location>
</feature>
<sequence>MMESSEHYEFMDGHLIAIAMISIFAALIVVIGVVYCLKSNPRGIFGNNGDLRSHPDGKYVISEQRDQHYATVRKPMTQSPCRDSAVLDRIPEYSEDIYPYATFHLPDQENMSGNPDRPNSGCGASKCLRSTNTAGRRGKKPFKSESEEYDSLGSDTDTGSAEHGSRTESSNQLDDPINFCGRSYSPASRVGKEKLALFSKPSRHNGIRQFNNPELSTSIERSPISKRPSQLPLSQACSPYPTKDFDSIFSQYGHTRATSYTDAATFQQHHYYDPQKLLSLKSTKTPSGGIGSEFLTLTPKRRDRLMEQWQLDFRDMRNSSLDRIYNAATLKLGTGMEQSSDSIKVPNINTTITDKTHIVAADTPIRRHDRHQQDYTIVV</sequence>
<evidence type="ECO:0000313" key="4">
    <source>
        <dbReference type="Proteomes" id="UP000092462"/>
    </source>
</evidence>
<keyword evidence="2" id="KW-0812">Transmembrane</keyword>
<keyword evidence="2" id="KW-1133">Transmembrane helix</keyword>
<dbReference type="VEuPathDB" id="VectorBase:PPAI002615"/>
<name>A0A1B0D558_PHLPP</name>
<protein>
    <submittedName>
        <fullName evidence="3">Uncharacterized protein</fullName>
    </submittedName>
</protein>
<keyword evidence="4" id="KW-1185">Reference proteome</keyword>
<keyword evidence="2" id="KW-0472">Membrane</keyword>
<dbReference type="EMBL" id="AJVK01025110">
    <property type="status" value="NOT_ANNOTATED_CDS"/>
    <property type="molecule type" value="Genomic_DNA"/>
</dbReference>
<dbReference type="Proteomes" id="UP000092462">
    <property type="component" value="Unassembled WGS sequence"/>
</dbReference>
<feature type="region of interest" description="Disordered" evidence="1">
    <location>
        <begin position="106"/>
        <end position="180"/>
    </location>
</feature>
<evidence type="ECO:0000256" key="1">
    <source>
        <dbReference type="SAM" id="MobiDB-lite"/>
    </source>
</evidence>
<organism evidence="3 4">
    <name type="scientific">Phlebotomus papatasi</name>
    <name type="common">Sandfly</name>
    <dbReference type="NCBI Taxonomy" id="29031"/>
    <lineage>
        <taxon>Eukaryota</taxon>
        <taxon>Metazoa</taxon>
        <taxon>Ecdysozoa</taxon>
        <taxon>Arthropoda</taxon>
        <taxon>Hexapoda</taxon>
        <taxon>Insecta</taxon>
        <taxon>Pterygota</taxon>
        <taxon>Neoptera</taxon>
        <taxon>Endopterygota</taxon>
        <taxon>Diptera</taxon>
        <taxon>Nematocera</taxon>
        <taxon>Psychodoidea</taxon>
        <taxon>Psychodidae</taxon>
        <taxon>Phlebotomus</taxon>
        <taxon>Phlebotomus</taxon>
    </lineage>
</organism>
<proteinExistence type="predicted"/>